<reference evidence="1" key="1">
    <citation type="journal article" date="2021" name="Proc. Natl. Acad. Sci. U.S.A.">
        <title>A Catalog of Tens of Thousands of Viruses from Human Metagenomes Reveals Hidden Associations with Chronic Diseases.</title>
        <authorList>
            <person name="Tisza M.J."/>
            <person name="Buck C.B."/>
        </authorList>
    </citation>
    <scope>NUCLEOTIDE SEQUENCE</scope>
    <source>
        <strain evidence="1">Ctiam3</strain>
    </source>
</reference>
<evidence type="ECO:0000313" key="1">
    <source>
        <dbReference type="EMBL" id="DAE02004.1"/>
    </source>
</evidence>
<sequence>MFSYLWNKHCSELFKDVEMTEDEAKIVADVIIESYEEILRRIRENQHAKEMPGM</sequence>
<organism evidence="1">
    <name type="scientific">Siphoviridae sp. ctiam3</name>
    <dbReference type="NCBI Taxonomy" id="2825624"/>
    <lineage>
        <taxon>Viruses</taxon>
        <taxon>Duplodnaviria</taxon>
        <taxon>Heunggongvirae</taxon>
        <taxon>Uroviricota</taxon>
        <taxon>Caudoviricetes</taxon>
    </lineage>
</organism>
<accession>A0A8S5P739</accession>
<proteinExistence type="predicted"/>
<dbReference type="EMBL" id="BK015338">
    <property type="protein sequence ID" value="DAE02004.1"/>
    <property type="molecule type" value="Genomic_DNA"/>
</dbReference>
<protein>
    <submittedName>
        <fullName evidence="1">Reticulon-4-like protein</fullName>
    </submittedName>
</protein>
<name>A0A8S5P739_9CAUD</name>